<feature type="compositionally biased region" description="Basic and acidic residues" evidence="1">
    <location>
        <begin position="2725"/>
        <end position="2748"/>
    </location>
</feature>
<feature type="compositionally biased region" description="Basic and acidic residues" evidence="1">
    <location>
        <begin position="2806"/>
        <end position="2836"/>
    </location>
</feature>
<feature type="region of interest" description="Disordered" evidence="1">
    <location>
        <begin position="5832"/>
        <end position="5965"/>
    </location>
</feature>
<feature type="compositionally biased region" description="Basic and acidic residues" evidence="1">
    <location>
        <begin position="3725"/>
        <end position="3735"/>
    </location>
</feature>
<feature type="region of interest" description="Disordered" evidence="1">
    <location>
        <begin position="1565"/>
        <end position="1615"/>
    </location>
</feature>
<evidence type="ECO:0000313" key="4">
    <source>
        <dbReference type="Proteomes" id="UP000001542"/>
    </source>
</evidence>
<feature type="compositionally biased region" description="Polar residues" evidence="1">
    <location>
        <begin position="4893"/>
        <end position="4905"/>
    </location>
</feature>
<feature type="compositionally biased region" description="Basic and acidic residues" evidence="1">
    <location>
        <begin position="3262"/>
        <end position="3291"/>
    </location>
</feature>
<feature type="compositionally biased region" description="Basic and acidic residues" evidence="1">
    <location>
        <begin position="2081"/>
        <end position="2127"/>
    </location>
</feature>
<feature type="compositionally biased region" description="Basic and acidic residues" evidence="1">
    <location>
        <begin position="100"/>
        <end position="122"/>
    </location>
</feature>
<dbReference type="InterPro" id="IPR051197">
    <property type="entry name" value="ECM-binding_protein"/>
</dbReference>
<feature type="compositionally biased region" description="Polar residues" evidence="1">
    <location>
        <begin position="3685"/>
        <end position="3694"/>
    </location>
</feature>
<feature type="compositionally biased region" description="Basic residues" evidence="1">
    <location>
        <begin position="4906"/>
        <end position="4916"/>
    </location>
</feature>
<feature type="region of interest" description="Disordered" evidence="1">
    <location>
        <begin position="3579"/>
        <end position="3601"/>
    </location>
</feature>
<feature type="compositionally biased region" description="Basic and acidic residues" evidence="1">
    <location>
        <begin position="6045"/>
        <end position="6060"/>
    </location>
</feature>
<feature type="domain" description="Elongation factor 1 beta central acidic region eukaryote" evidence="2">
    <location>
        <begin position="6029"/>
        <end position="6055"/>
    </location>
</feature>
<feature type="compositionally biased region" description="Basic and acidic residues" evidence="1">
    <location>
        <begin position="2608"/>
        <end position="2628"/>
    </location>
</feature>
<feature type="compositionally biased region" description="Polar residues" evidence="1">
    <location>
        <begin position="1832"/>
        <end position="1843"/>
    </location>
</feature>
<feature type="compositionally biased region" description="Basic and acidic residues" evidence="1">
    <location>
        <begin position="2454"/>
        <end position="2477"/>
    </location>
</feature>
<feature type="compositionally biased region" description="Basic and acidic residues" evidence="1">
    <location>
        <begin position="5855"/>
        <end position="5965"/>
    </location>
</feature>
<feature type="compositionally biased region" description="Polar residues" evidence="1">
    <location>
        <begin position="1669"/>
        <end position="1679"/>
    </location>
</feature>
<evidence type="ECO:0000256" key="1">
    <source>
        <dbReference type="SAM" id="MobiDB-lite"/>
    </source>
</evidence>
<feature type="compositionally biased region" description="Basic and acidic residues" evidence="1">
    <location>
        <begin position="4373"/>
        <end position="4386"/>
    </location>
</feature>
<feature type="domain" description="Elongation factor 1 beta central acidic region eukaryote" evidence="2">
    <location>
        <begin position="4031"/>
        <end position="4058"/>
    </location>
</feature>
<feature type="compositionally biased region" description="Basic and acidic residues" evidence="1">
    <location>
        <begin position="3761"/>
        <end position="3775"/>
    </location>
</feature>
<dbReference type="PANTHER" id="PTHR33150">
    <property type="entry name" value="EXTRACELLULAR MATRIX-BINDING PROTEIN EBH"/>
    <property type="match status" value="1"/>
</dbReference>
<feature type="compositionally biased region" description="Basic and acidic residues" evidence="1">
    <location>
        <begin position="5742"/>
        <end position="5751"/>
    </location>
</feature>
<feature type="compositionally biased region" description="Basic and acidic residues" evidence="1">
    <location>
        <begin position="4649"/>
        <end position="4668"/>
    </location>
</feature>
<feature type="domain" description="Elongation factor 1 beta central acidic region eukaryote" evidence="2">
    <location>
        <begin position="2047"/>
        <end position="2071"/>
    </location>
</feature>
<feature type="region of interest" description="Disordered" evidence="1">
    <location>
        <begin position="313"/>
        <end position="379"/>
    </location>
</feature>
<dbReference type="GO" id="GO:0003677">
    <property type="term" value="F:DNA binding"/>
    <property type="evidence" value="ECO:0000318"/>
    <property type="project" value="GO_Central"/>
</dbReference>
<feature type="compositionally biased region" description="Basic and acidic residues" evidence="1">
    <location>
        <begin position="5282"/>
        <end position="5298"/>
    </location>
</feature>
<feature type="compositionally biased region" description="Basic and acidic residues" evidence="1">
    <location>
        <begin position="3469"/>
        <end position="3558"/>
    </location>
</feature>
<feature type="region of interest" description="Disordered" evidence="1">
    <location>
        <begin position="6001"/>
        <end position="6077"/>
    </location>
</feature>
<protein>
    <recommendedName>
        <fullName evidence="2">Elongation factor 1 beta central acidic region eukaryote domain-containing protein</fullName>
    </recommendedName>
</protein>
<feature type="compositionally biased region" description="Basic and acidic residues" evidence="1">
    <location>
        <begin position="2289"/>
        <end position="2304"/>
    </location>
</feature>
<feature type="compositionally biased region" description="Basic and acidic residues" evidence="1">
    <location>
        <begin position="4974"/>
        <end position="4985"/>
    </location>
</feature>
<dbReference type="VEuPathDB" id="TrichDB:TVAG_021170"/>
<feature type="region of interest" description="Disordered" evidence="1">
    <location>
        <begin position="1808"/>
        <end position="2651"/>
    </location>
</feature>
<feature type="domain" description="Elongation factor 1 beta central acidic region eukaryote" evidence="2">
    <location>
        <begin position="3093"/>
        <end position="3119"/>
    </location>
</feature>
<feature type="compositionally biased region" description="Polar residues" evidence="1">
    <location>
        <begin position="4320"/>
        <end position="4333"/>
    </location>
</feature>
<feature type="compositionally biased region" description="Basic and acidic residues" evidence="1">
    <location>
        <begin position="2492"/>
        <end position="2502"/>
    </location>
</feature>
<feature type="region of interest" description="Disordered" evidence="1">
    <location>
        <begin position="745"/>
        <end position="768"/>
    </location>
</feature>
<organism evidence="3 4">
    <name type="scientific">Trichomonas vaginalis (strain ATCC PRA-98 / G3)</name>
    <dbReference type="NCBI Taxonomy" id="412133"/>
    <lineage>
        <taxon>Eukaryota</taxon>
        <taxon>Metamonada</taxon>
        <taxon>Parabasalia</taxon>
        <taxon>Trichomonadida</taxon>
        <taxon>Trichomonadidae</taxon>
        <taxon>Trichomonas</taxon>
    </lineage>
</organism>
<feature type="domain" description="Elongation factor 1 beta central acidic region eukaryote" evidence="2">
    <location>
        <begin position="2252"/>
        <end position="2278"/>
    </location>
</feature>
<feature type="compositionally biased region" description="Basic and acidic residues" evidence="1">
    <location>
        <begin position="2395"/>
        <end position="2423"/>
    </location>
</feature>
<feature type="compositionally biased region" description="Basic residues" evidence="1">
    <location>
        <begin position="6009"/>
        <end position="6021"/>
    </location>
</feature>
<dbReference type="InParanoid" id="A2DH99"/>
<feature type="compositionally biased region" description="Acidic residues" evidence="1">
    <location>
        <begin position="2878"/>
        <end position="2889"/>
    </location>
</feature>
<feature type="compositionally biased region" description="Basic and acidic residues" evidence="1">
    <location>
        <begin position="1306"/>
        <end position="1318"/>
    </location>
</feature>
<feature type="compositionally biased region" description="Basic and acidic residues" evidence="1">
    <location>
        <begin position="1116"/>
        <end position="1125"/>
    </location>
</feature>
<feature type="compositionally biased region" description="Basic and acidic residues" evidence="1">
    <location>
        <begin position="2929"/>
        <end position="2943"/>
    </location>
</feature>
<feature type="compositionally biased region" description="Acidic residues" evidence="1">
    <location>
        <begin position="2276"/>
        <end position="2288"/>
    </location>
</feature>
<feature type="compositionally biased region" description="Basic and acidic residues" evidence="1">
    <location>
        <begin position="5384"/>
        <end position="5396"/>
    </location>
</feature>
<feature type="compositionally biased region" description="Acidic residues" evidence="1">
    <location>
        <begin position="5585"/>
        <end position="5605"/>
    </location>
</feature>
<feature type="region of interest" description="Disordered" evidence="1">
    <location>
        <begin position="4421"/>
        <end position="4525"/>
    </location>
</feature>
<feature type="compositionally biased region" description="Basic and acidic residues" evidence="1">
    <location>
        <begin position="1979"/>
        <end position="2025"/>
    </location>
</feature>
<reference evidence="3" key="1">
    <citation type="submission" date="2006-10" db="EMBL/GenBank/DDBJ databases">
        <authorList>
            <person name="Amadeo P."/>
            <person name="Zhao Q."/>
            <person name="Wortman J."/>
            <person name="Fraser-Liggett C."/>
            <person name="Carlton J."/>
        </authorList>
    </citation>
    <scope>NUCLEOTIDE SEQUENCE</scope>
    <source>
        <strain evidence="3">G3</strain>
    </source>
</reference>
<name>A2DH99_TRIV3</name>
<feature type="domain" description="Elongation factor 1 beta central acidic region eukaryote" evidence="2">
    <location>
        <begin position="5279"/>
        <end position="5307"/>
    </location>
</feature>
<feature type="domain" description="Elongation factor 1 beta central acidic region eukaryote" evidence="2">
    <location>
        <begin position="2149"/>
        <end position="2175"/>
    </location>
</feature>
<feature type="region of interest" description="Disordered" evidence="1">
    <location>
        <begin position="4890"/>
        <end position="4916"/>
    </location>
</feature>
<dbReference type="GO" id="GO:0006355">
    <property type="term" value="P:regulation of DNA-templated transcription"/>
    <property type="evidence" value="ECO:0000318"/>
    <property type="project" value="GO_Central"/>
</dbReference>
<gene>
    <name evidence="3" type="ORF">TVAG_021170</name>
</gene>
<feature type="compositionally biased region" description="Polar residues" evidence="1">
    <location>
        <begin position="139"/>
        <end position="158"/>
    </location>
</feature>
<feature type="compositionally biased region" description="Basic and acidic residues" evidence="1">
    <location>
        <begin position="3623"/>
        <end position="3644"/>
    </location>
</feature>
<feature type="region of interest" description="Disordered" evidence="1">
    <location>
        <begin position="4549"/>
        <end position="4575"/>
    </location>
</feature>
<proteinExistence type="predicted"/>
<feature type="compositionally biased region" description="Low complexity" evidence="1">
    <location>
        <begin position="5272"/>
        <end position="5281"/>
    </location>
</feature>
<feature type="compositionally biased region" description="Basic residues" evidence="1">
    <location>
        <begin position="5174"/>
        <end position="5185"/>
    </location>
</feature>
<feature type="region of interest" description="Disordered" evidence="1">
    <location>
        <begin position="3852"/>
        <end position="4015"/>
    </location>
</feature>
<feature type="region of interest" description="Disordered" evidence="1">
    <location>
        <begin position="1222"/>
        <end position="1284"/>
    </location>
</feature>
<feature type="compositionally biased region" description="Polar residues" evidence="1">
    <location>
        <begin position="1367"/>
        <end position="1383"/>
    </location>
</feature>
<feature type="compositionally biased region" description="Polar residues" evidence="1">
    <location>
        <begin position="354"/>
        <end position="363"/>
    </location>
</feature>
<feature type="compositionally biased region" description="Basic and acidic residues" evidence="1">
    <location>
        <begin position="2160"/>
        <end position="2170"/>
    </location>
</feature>
<feature type="domain" description="Elongation factor 1 beta central acidic region eukaryote" evidence="2">
    <location>
        <begin position="1805"/>
        <end position="1834"/>
    </location>
</feature>
<dbReference type="VEuPathDB" id="TrichDB:TVAGG3_0677570"/>
<feature type="region of interest" description="Disordered" evidence="1">
    <location>
        <begin position="4643"/>
        <end position="4668"/>
    </location>
</feature>
<feature type="compositionally biased region" description="Basic and acidic residues" evidence="1">
    <location>
        <begin position="3895"/>
        <end position="3921"/>
    </location>
</feature>
<dbReference type="KEGG" id="tva:5465706"/>
<feature type="compositionally biased region" description="Acidic residues" evidence="1">
    <location>
        <begin position="3377"/>
        <end position="3386"/>
    </location>
</feature>
<feature type="region of interest" description="Disordered" evidence="1">
    <location>
        <begin position="4972"/>
        <end position="4992"/>
    </location>
</feature>
<feature type="compositionally biased region" description="Basic and acidic residues" evidence="1">
    <location>
        <begin position="3450"/>
        <end position="3459"/>
    </location>
</feature>
<feature type="compositionally biased region" description="Basic and acidic residues" evidence="1">
    <location>
        <begin position="2972"/>
        <end position="2986"/>
    </location>
</feature>
<feature type="compositionally biased region" description="Acidic residues" evidence="1">
    <location>
        <begin position="1966"/>
        <end position="1978"/>
    </location>
</feature>
<evidence type="ECO:0000259" key="2">
    <source>
        <dbReference type="SMART" id="SM01182"/>
    </source>
</evidence>
<feature type="domain" description="Elongation factor 1 beta central acidic region eukaryote" evidence="2">
    <location>
        <begin position="2823"/>
        <end position="2850"/>
    </location>
</feature>
<feature type="region of interest" description="Disordered" evidence="1">
    <location>
        <begin position="1719"/>
        <end position="1756"/>
    </location>
</feature>
<feature type="compositionally biased region" description="Basic residues" evidence="1">
    <location>
        <begin position="1647"/>
        <end position="1657"/>
    </location>
</feature>
<feature type="compositionally biased region" description="Basic and acidic residues" evidence="1">
    <location>
        <begin position="1328"/>
        <end position="1342"/>
    </location>
</feature>
<feature type="region of interest" description="Disordered" evidence="1">
    <location>
        <begin position="4784"/>
        <end position="4823"/>
    </location>
</feature>
<feature type="compositionally biased region" description="Basic and acidic residues" evidence="1">
    <location>
        <begin position="2847"/>
        <end position="2877"/>
    </location>
</feature>
<feature type="region of interest" description="Disordered" evidence="1">
    <location>
        <begin position="2684"/>
        <end position="2890"/>
    </location>
</feature>
<feature type="compositionally biased region" description="Basic and acidic residues" evidence="1">
    <location>
        <begin position="411"/>
        <end position="467"/>
    </location>
</feature>
<dbReference type="InterPro" id="IPR018940">
    <property type="entry name" value="EF-1_beta_acid_region_euk"/>
</dbReference>
<dbReference type="Proteomes" id="UP000001542">
    <property type="component" value="Unassembled WGS sequence"/>
</dbReference>
<feature type="compositionally biased region" description="Basic and acidic residues" evidence="1">
    <location>
        <begin position="1719"/>
        <end position="1745"/>
    </location>
</feature>
<feature type="region of interest" description="Disordered" evidence="1">
    <location>
        <begin position="3616"/>
        <end position="3644"/>
    </location>
</feature>
<feature type="region of interest" description="Disordered" evidence="1">
    <location>
        <begin position="3819"/>
        <end position="3838"/>
    </location>
</feature>
<feature type="compositionally biased region" description="Basic and acidic residues" evidence="1">
    <location>
        <begin position="2536"/>
        <end position="2574"/>
    </location>
</feature>
<feature type="region of interest" description="Disordered" evidence="1">
    <location>
        <begin position="87"/>
        <end position="158"/>
    </location>
</feature>
<reference evidence="3" key="2">
    <citation type="journal article" date="2007" name="Science">
        <title>Draft genome sequence of the sexually transmitted pathogen Trichomonas vaginalis.</title>
        <authorList>
            <person name="Carlton J.M."/>
            <person name="Hirt R.P."/>
            <person name="Silva J.C."/>
            <person name="Delcher A.L."/>
            <person name="Schatz M."/>
            <person name="Zhao Q."/>
            <person name="Wortman J.R."/>
            <person name="Bidwell S.L."/>
            <person name="Alsmark U.C.M."/>
            <person name="Besteiro S."/>
            <person name="Sicheritz-Ponten T."/>
            <person name="Noel C.J."/>
            <person name="Dacks J.B."/>
            <person name="Foster P.G."/>
            <person name="Simillion C."/>
            <person name="Van de Peer Y."/>
            <person name="Miranda-Saavedra D."/>
            <person name="Barton G.J."/>
            <person name="Westrop G.D."/>
            <person name="Mueller S."/>
            <person name="Dessi D."/>
            <person name="Fiori P.L."/>
            <person name="Ren Q."/>
            <person name="Paulsen I."/>
            <person name="Zhang H."/>
            <person name="Bastida-Corcuera F.D."/>
            <person name="Simoes-Barbosa A."/>
            <person name="Brown M.T."/>
            <person name="Hayes R.D."/>
            <person name="Mukherjee M."/>
            <person name="Okumura C.Y."/>
            <person name="Schneider R."/>
            <person name="Smith A.J."/>
            <person name="Vanacova S."/>
            <person name="Villalvazo M."/>
            <person name="Haas B.J."/>
            <person name="Pertea M."/>
            <person name="Feldblyum T.V."/>
            <person name="Utterback T.R."/>
            <person name="Shu C.L."/>
            <person name="Osoegawa K."/>
            <person name="de Jong P.J."/>
            <person name="Hrdy I."/>
            <person name="Horvathova L."/>
            <person name="Zubacova Z."/>
            <person name="Dolezal P."/>
            <person name="Malik S.B."/>
            <person name="Logsdon J.M. Jr."/>
            <person name="Henze K."/>
            <person name="Gupta A."/>
            <person name="Wang C.C."/>
            <person name="Dunne R.L."/>
            <person name="Upcroft J.A."/>
            <person name="Upcroft P."/>
            <person name="White O."/>
            <person name="Salzberg S.L."/>
            <person name="Tang P."/>
            <person name="Chiu C.-H."/>
            <person name="Lee Y.-S."/>
            <person name="Embley T.M."/>
            <person name="Coombs G.H."/>
            <person name="Mottram J.C."/>
            <person name="Tachezy J."/>
            <person name="Fraser-Liggett C.M."/>
            <person name="Johnson P.J."/>
        </authorList>
    </citation>
    <scope>NUCLEOTIDE SEQUENCE [LARGE SCALE GENOMIC DNA]</scope>
    <source>
        <strain evidence="3">G3</strain>
    </source>
</reference>
<feature type="compositionally biased region" description="Polar residues" evidence="1">
    <location>
        <begin position="2944"/>
        <end position="2956"/>
    </location>
</feature>
<sequence>MFTPKKYSEDDIFACYRTRVVYLNEFDFGPLYTEEPFLASLVELTRHPDLQAKIKTGSNRKKLSEGKDRHAIDTAIMRKEKLDLQEKLKKEETASVTSKSDSKQSEKFASSEDENKSSDKFKGKSASQSSLQIIDDQEANNQPIDEGNKTSNTTQDKYSSAYYPNIRVEKVQKYKPVPISHDDVINEQKFDEKGNLKYTIKTYKLGTSLQREQKTLIPTMQQKKPEKIQEKIQEIIPPKPRPKIDMTKDSLMPDFVPTRLVDSISSLTPDTRIMVNDPFEGIHMPKRTNRAPLSIFMPKKNLPPSAARNNLINNNNQEEIEVQKPQQKPIKAEKKGPENNRPATLVVHNKETNKIQIINNPKVQEQKPEKKLTHQQLKQQIVKTQTKTINNATKNVQKQKSSEQETIPEPDSIKESIKEPESIKESIKEPESIKESLKEPESIKESIKEPESVKEPEPEPEPVRILEIEPDPDLVNNGKKSGKKKKMSAAQKKLLKKLQRKNQTKEFEEEEEYNPYEAPRPFIPDIPDEMRSETEIRSNPPAPPNIEPIVETYKPLIQQLQDDDQISEQFLEQDEQINNNINYQEQKEEPINVSDHYKEPEEQKQISQPEIIENNAEYTEIPTKKVQTKILNNSQFIIPQQPAPESVPTVQQRSVITLRKVIKLKKVYRGDQVIDVKQEVISSIPANVAKTKLLSKSETEKRRQEQLQELKKLYDQTTTVAPVITTNETEEIPKKQEDINQLLTDRKSKRSKPSPPRQQQPKQQQQQYVWNDFTYDQNDENDEENEEDDLDLDNLDLPMMAALQNHQQNKAKTEKKKAEMAAKGVERFDEVDIAGMHLTFAPRKADHSVYYGVDIRNLGPDFTPSNIKITKPLKLHGPDIEHILESRKEKLASIMIPKEYLKDRTDTPEIASLKREIRKKLREAALEQRTYKSAWDINADFVREMGRSKEVDHKQINNLKYTAYPQGFGYTPPQEKQNNAGENQTESWEDYDFGWGTKVQGNFGSFDKIMENERLNPTDKIKVVQQTDTSILDELDFGPKPHVERKVAIKILGPAVDPEEQKIQERRKEFKIVPKRAEYKQRMEEAERNKPDTTMFNNLMAEEAENAKKKQSKIRYSPEKTRPSEFDLLMQDEANKTQSKVSTLRPKQKTIWDSVTVQADPVEKTEEEVPGGKTWGLTFKPKPAEKQKAPLRPSLRDDGDDYYGQTRKSFFESLMEEEKAKADAEKAARKSRTQQTKGVLMGRNDFNSLLQEEERKANEPEEETIVDLNETEHIPPNPMNNAPKLIENDEMFWGVEEQYDTNLIGEEAKQQNDQKFSDQKQSVSEVFEEPKQIASEKEEKPSRRERKRRGKSKESPKNEPQNIPAPKQQQQSSSGWDSLSAFQESDPMAGVTNLKYTRLTKAQRAKLNAESVLKTVAFRSKSLAARSSYRAPDYLPDGKEMPVLYEPSNQTWGTLEIDIPEEERIKAMKEKNRLMKVVKIDDDDVTEWGTKRKHNPIDFNLIEKTEIDQSSAKRRARSSNHVTFVGEVTFEPEKKKPKFVAPTIDEIATELPKLEEEEVNVEKWVNGVLGEDKTKEKEEDKKKYPIEEFSKQKRSASAAPSSAFDDPSNWGAAGNEDEMVFVGLTYKPKKFYDIREIQKQEEEKKKQMYHKIKRSKNKQAVDTSALDFSPSTKNRSQYEAPTVDSDFDEPEPYVEKAPERIQAFPEEIEKPIEKFEKPVEKFEKPIEKRPQKQTEKVPEKIEKPIENPYPLQKEESIDLDEIDLSDEEQLIKAALNYKPKPVEKKKKKVDLPTPSKWMSFDFDSLLAEPDEKKRSQSVQPVSTKQRIAALKANQNQPEFQPKQTKSKYEAPSILAEEEPKQEEFDDSWYEINDPHHVPFSGPRNKQQEKKEQQFDQILKEEKTKKEEATNLSFKPKETKSKYEAPDVVSDEEIKPKKKSTPVYRKFSDEDEDKEQKQEEKEKDEWDNVDNEFGEDLEVDGLKYEPKKQEKKESEFDKILKEEKTKHEEATNLSFKPKEKASKYEAPEVISDEEKEILPKRKPEFRKFSDDESEEDNKEQKKEEVNEWDNAKDGFTEELEIDGLKYEPKKQEKKESEFDKLLQEEKTKHEEATNLSFKPKEKASKYEAPEVISDEEKEILPRRKPEFRKFSDDESEEEKEEEKPQPEKSEWEAANDGFTEDLEVDGLKYEPKKQEKKESEFDKIMKEEKAKHEEATNVSFKPKEKSSKYEAPEVVPERKFGPKKKSTPIYRKFSDEDEEEEQKQQEIKEEKEKDEWDNVDNEFGEDLEVDGLKYEPKKKEKKPSEFELILLDEQTKKDDQIRVKRSRSPAKTAELPSFKPKETASKYEAPEIVSDQEKIQSSKGSIVSDHKTTETDEWNHVNDEFGEELEFSGMKYEPKKKEEEKKPEEFEKLLEEEKQKRFESVSEEFVQEEQPKKSKRSRSPTKAAVELPSFKPKETSTKYDAPEVVSDQEKQKSEDEVDVEKWVNNVLGSEKETEKDKEGTTPVSTEEEKPKDEWEAAAGDNFDEDIDIYGLKYEPKQKKQGTEFNKLIEEEKQKKEVKVEEQKPETEESPKKAKRARSPAKATELPTFKPKETSAKFGAPEIVSDQEKPEQIPNEEIKEEIKEEEPIPVVAEEEKPKDEWEAAAEDNFDEDIDIYGLKYEPKPKPKKEKANFEKLLEEEKQKKEVKVVEQKPVSQEIVKEESPKKARRARSPAKATELPSFKPKETSTKYDAPEVVSDQEKQKSEDEVDVEKWVNNVLDSEKETEKDKEGTTPVSTEEEKPKDEWEAAAGDNFDEDIDIYGLKYEHKQKPKKDKAEFNKLIEEEKQKEEESPKKVKRGRSPAKMVEKPEFKPKEKESKIEAPEATEEQIRTKAPEEEEEEEIDLNDVLELQNQVVSNDDWDNLDNFIEDDIEIEGLKYQPKKKEQKKQEFNKLIEEEKAHSGQTEAVLENTTFKPKEKKSKSEAPSIDQVKKEKKSPQIKDFNEIQPEEEEKVEQTVKEEVVDEWNNNETFTEEMEIDGLKYEPKQKSKKVEMKHSDEFNKLIEEENKAEKLKEQQLKPAFTPKSKQHKYDAPEIVNDQKESKKPVYKDFVSDEEQKQEDQKEIKEEKVKDEWEDIHEEFQEENYPIDGLKYVPKTTKISPENIVPSDEPKISDFDRIMMQEEKKRSSSPQPVSFQKKKQQQTKVTIDLPSFKPSTTKKSNYEAPEVTDEQIKVEEKGKPVQKEEIEVVEEKQVDEWNETTFDEGMDYDGLKYIPKQQHSVEKPSKQKTEVKFTEKPKQQQKEQKKEFNAWNAAAGEFAGDEEEKKESNYVVKPIDIKPKQIRSTSPSARQGKKLFEELLDEEKKLHEKELEEKQKKQKEMKQKAEIHPRFTEDFDEFPEEEESSRAKIPIDISKIVKSPTYLSQKKTIIKDLFPPGFEPGSFEQELPPGYEEQTKPIQPEQIINKEQPKKEEKVKPLQPEQIVATEKKEKEQPTKKEEVQPKKAEKVPQKPVEKVVKEQPTKKEEIKPVKTEKVSPKPVKEEVKPKEQPIKKAKEEVKQEKVIKEQPKKEEKPISSDLSKLQKFIIKNEKIIDNESKEKKKRSVSPPPFAVRAKPTKKKVIKTKEILQELQTITKKKQTKPEKKKEEPKLPEKVPEEDVHAKVPLPLKSLPDDFDLLISSDQSSNMLISDSDLELPDNLFGNDSQLFKESSGSDDKFSDGPMFESSDELPMTLLDNVQQIKKHESKDNIKEQEEEEKDDADNEDWTLENDDDMSPFEFEKKSSPEQKEKESSNSMEEEEIEVVETKKVPVLVQEEVEIVEESKLLANNVIERVKKSANKKRSSSPQPVSFQKTKKFLESKEIVVPLQQTKKQQNIPVEEQITFEEQPKTEIKPIEPSQFMTDESQVSEPPKQVEEEIVKTPLEEIKQSMKKLTEKPSKKQTKPSKTSQPSFKPKSQTKKMEEPEVQEEQIKPIEKPEKPVEKVPEKQTKNEEKPQKVTEKPIEKVTEKVEEKVEEKPKQSESAWNMDSDDWGAAEFAEDDIFFGTGLVYKPNPNSNKQENKAKTNKKSAYAKSKSSFDTLYDDEAYLEKSRKDKEEATRIRDIFDEVDQLTAKKPTKSSVEIPDIFLTKKDEIADKNKHGAVEVFDDSVDVINGFWGPIRVQPQTKTTFDIIDEEEKTKEEKVKINRQKQRSRSAAPTSLGFTPKKTTTYQPPEYVPPNEDKKEIKQKKSSIREMPDISPEELDEIMSVEIPERKDYKIERYDSWEAAENNIFNEEDDISIIGRKYTPIEIKLNPARSRSLSKSDTNEMKFTAPILGKFVTTTFNEIMTEEQKINSFNHSKYTQRSKSVMPTRRRKRDPTEPIPEVEFSPSHKSFIEAPTYESDQEQPPEPKPKEIKDKFLEEEQQPEPQITWKVDSWDDFKSDQFNEDEDLILMPTFYHPKPDAPKFQVAKRERKTQSKSKSEKPPRKLKSDAIEKADQVLRDHQNVIKLAEKQQQQTQTQTKTKPTESDIRVYDESAKSLGQDWGEKPKQTTTMNFDSLVAEENEKEKIKDAAIKVDFEPHTFVPKYEPPTYDETAPVLPPEEKSEEEKTIEIKYEEDSAEFDPMGVKAKVREYHDDIDNWKATDDILEDVMIGRQYTPRKNDEYIQQFWDETKRAKVQSQRAKSELPRANKRDKSKDKDKLVHVADPNIELKWHVDPTKVVNNMDTDFSKIMESEQIKAENEEKSEKAKMVIDLDEEQASEKVTKMIYRRKEKKEKYVPLNDEEIKEFEEAIKPINERATVSRISAQRKSRPVLEPFTESIEFTPEPIDPVTSTAPDYPYLAEDEENYKKEKIEEDKKQMDEKLGKLEAEHKKEEMKKEFLKSKFFEEFNEWENASKLIFVEDPPPGLVMQQFVSKFEEYKPINVSKKQQPDQPSPNRRQIRGPVKRGKVQVEEPEIELSFYDAPEEKEEPKSVVIKTPVLKIGGKNGPLQLPAKFLPPAVKIGRKKQVDQPAKENVSEKQTNVSAAHSVLDGIINPVPEPAQEQTEEPIIPVTKLDEPIIGPKVNLFSPQKFERTDLKPVEKSNSIEESKPVKELTVVKKNPTRKVKQQVQEPVPIVVKTEEKPNIEIPQEKQVVPKKPGVIGAPTISFDELMKREEKVAKGEEKEENIDIGWVQQQLPKSIPTVSVSKWVKPKRVQPQEEEKQRKPSPKKSQKKKQKNEENNQQKLRFKPIMPLPIKRKEPVTDTSTYTRPVPMVEPKATTTFFPATLKYINEDGKLVVENMFSVPQPPKKPSLSIRRTKAGTTEVETTVFTPKEEEKKEVEQEIKQPENVEQVEEEKNEVPTVELPEKEKLSVGKKPEEFDLKKWARNDELMHNEGVEEEEIPDVTKIVPEKPKEEENIPNFWLDEVSPEEVALVEKEEEERKKQQEMQQPKPEEIETSLPEGIKPVERPQTEEQIPTFEELEGKKPEEVSTPTEEAVEEKKPEETKVSEEEKKIEETISEVKPEEQKPTEEETVKEEKVEETIKPAEEEKKEEVSVAEKEEPTKVEEEKPKTEETVKPEEEKPVEEKKEEIKETPKTEEVKEEQKPTEEEKEEKKEEAVKPEESKKEEKKEEQGKEEEEYEYEYVYEEEDVPEKEEEKGPSPEELMENFRKEAFKRAEERKRIEAEEEKKREEERKIRRMQQLEKEREEAIKREEEKKRQKELEELREFEMANEERTISENEALAAELQKGPMTEERSRMLAFQRERMRRKQFKEEVMEEEAADRRKQKKRQEEEERRRVREERLKIKRMMEQQEREQMRASFSAVDRKVNALFNSKARVLEAEEKLKQQKEEKLTQQRAERDAQIKQRQAILQAELERRRLADFERFTPKNKKKQMMEQLAKAAEEQRLREIQEEEERRRKEEEEIRRSKMTEEEKRKEKELEEQKKREEKKLREEQRRRQYEEEQKRLQEEQRRKQEAILEEKRKAAEEMRRKFEEKMKEKEEEQRRAEEMRKKAEEVMEKIIENQDKQEAVIIDAHEEEIRRLQELADKKLEAKMRKRQRRQAKYGKRRNEDDTLFESTSSSDEEEEQAEEEKHETTEEQKKKENEEIPTWNTENEEKKDLKIIPAKYTEKKARNVIDIIDPTSQWTYDDLTEQETKNSQQSFFSRLLLEEESLLKAKQKQKSNEPKDEMAAKMGDFDEIETGTFTWQSAKKDPTRDELRNVFQRISAKNTRKKSPQKKGVGYMQRLSQSESRQILSKPNKDKVLVLSALLRANVADINWDEFVESIYGRSREDIVYALMSVTSKANAESITAKFIEKFK</sequence>
<feature type="compositionally biased region" description="Basic and acidic residues" evidence="1">
    <location>
        <begin position="5315"/>
        <end position="5324"/>
    </location>
</feature>
<feature type="domain" description="Elongation factor 1 beta central acidic region eukaryote" evidence="2">
    <location>
        <begin position="3766"/>
        <end position="3791"/>
    </location>
</feature>
<feature type="compositionally biased region" description="Polar residues" evidence="1">
    <location>
        <begin position="3882"/>
        <end position="3891"/>
    </location>
</feature>
<feature type="compositionally biased region" description="Basic and acidic residues" evidence="1">
    <location>
        <begin position="4490"/>
        <end position="4503"/>
    </location>
</feature>
<feature type="compositionally biased region" description="Basic and acidic residues" evidence="1">
    <location>
        <begin position="4814"/>
        <end position="4823"/>
    </location>
</feature>
<feature type="compositionally biased region" description="Basic and acidic residues" evidence="1">
    <location>
        <begin position="3213"/>
        <end position="3238"/>
    </location>
</feature>
<feature type="compositionally biased region" description="Basic and acidic residues" evidence="1">
    <location>
        <begin position="1885"/>
        <end position="1924"/>
    </location>
</feature>
<feature type="region of interest" description="Disordered" evidence="1">
    <location>
        <begin position="4029"/>
        <end position="4059"/>
    </location>
</feature>
<feature type="compositionally biased region" description="Basic and acidic residues" evidence="1">
    <location>
        <begin position="2035"/>
        <end position="2049"/>
    </location>
</feature>
<feature type="compositionally biased region" description="Basic residues" evidence="1">
    <location>
        <begin position="480"/>
        <end position="502"/>
    </location>
</feature>
<feature type="compositionally biased region" description="Basic and acidic residues" evidence="1">
    <location>
        <begin position="2762"/>
        <end position="2773"/>
    </location>
</feature>
<feature type="region of interest" description="Disordered" evidence="1">
    <location>
        <begin position="5152"/>
        <end position="5222"/>
    </location>
</feature>
<feature type="region of interest" description="Disordered" evidence="1">
    <location>
        <begin position="3350"/>
        <end position="3389"/>
    </location>
</feature>
<feature type="compositionally biased region" description="Low complexity" evidence="1">
    <location>
        <begin position="4478"/>
        <end position="4489"/>
    </location>
</feature>
<feature type="compositionally biased region" description="Basic and acidic residues" evidence="1">
    <location>
        <begin position="3350"/>
        <end position="3376"/>
    </location>
</feature>
<feature type="compositionally biased region" description="Acidic residues" evidence="1">
    <location>
        <begin position="3239"/>
        <end position="3250"/>
    </location>
</feature>
<feature type="region of interest" description="Disordered" evidence="1">
    <location>
        <begin position="4320"/>
        <end position="4395"/>
    </location>
</feature>
<feature type="region of interest" description="Disordered" evidence="1">
    <location>
        <begin position="1642"/>
        <end position="1694"/>
    </location>
</feature>
<dbReference type="PANTHER" id="PTHR33150:SF1">
    <property type="entry name" value="EXTRACELLULAR MATRIX-BINDING PROTEIN EBH"/>
    <property type="match status" value="1"/>
</dbReference>
<feature type="compositionally biased region" description="Basic and acidic residues" evidence="1">
    <location>
        <begin position="2184"/>
        <end position="2239"/>
    </location>
</feature>
<feature type="region of interest" description="Disordered" evidence="1">
    <location>
        <begin position="2923"/>
        <end position="3013"/>
    </location>
</feature>
<feature type="compositionally biased region" description="Basic and acidic residues" evidence="1">
    <location>
        <begin position="2312"/>
        <end position="2321"/>
    </location>
</feature>
<feature type="compositionally biased region" description="Polar residues" evidence="1">
    <location>
        <begin position="4177"/>
        <end position="4195"/>
    </location>
</feature>
<feature type="domain" description="Elongation factor 1 beta central acidic region eukaryote" evidence="2">
    <location>
        <begin position="1210"/>
        <end position="1237"/>
    </location>
</feature>
<feature type="compositionally biased region" description="Basic and acidic residues" evidence="1">
    <location>
        <begin position="3942"/>
        <end position="4003"/>
    </location>
</feature>
<feature type="compositionally biased region" description="Basic and acidic residues" evidence="1">
    <location>
        <begin position="2137"/>
        <end position="2151"/>
    </location>
</feature>
<feature type="compositionally biased region" description="Basic and acidic residues" evidence="1">
    <location>
        <begin position="3071"/>
        <end position="3113"/>
    </location>
</feature>
<keyword evidence="4" id="KW-1185">Reference proteome</keyword>
<feature type="region of interest" description="Disordered" evidence="1">
    <location>
        <begin position="3059"/>
        <end position="3113"/>
    </location>
</feature>
<feature type="domain" description="Elongation factor 1 beta central acidic region eukaryote" evidence="2">
    <location>
        <begin position="5784"/>
        <end position="5810"/>
    </location>
</feature>
<feature type="compositionally biased region" description="Basic and acidic residues" evidence="1">
    <location>
        <begin position="1953"/>
        <end position="1965"/>
    </location>
</feature>
<feature type="compositionally biased region" description="Acidic residues" evidence="1">
    <location>
        <begin position="3736"/>
        <end position="3758"/>
    </location>
</feature>
<dbReference type="EMBL" id="DS113200">
    <property type="protein sequence ID" value="EAY20172.1"/>
    <property type="molecule type" value="Genomic_DNA"/>
</dbReference>
<feature type="compositionally biased region" description="Basic and acidic residues" evidence="1">
    <location>
        <begin position="2057"/>
        <end position="2074"/>
    </location>
</feature>
<feature type="region of interest" description="Disordered" evidence="1">
    <location>
        <begin position="1303"/>
        <end position="1390"/>
    </location>
</feature>
<feature type="compositionally biased region" description="Basic and acidic residues" evidence="1">
    <location>
        <begin position="2367"/>
        <end position="2382"/>
    </location>
</feature>
<feature type="region of interest" description="Disordered" evidence="1">
    <location>
        <begin position="5344"/>
        <end position="5670"/>
    </location>
</feature>
<dbReference type="SMART" id="SM01182">
    <property type="entry name" value="EF-1_beta_acid"/>
    <property type="match status" value="13"/>
</dbReference>
<feature type="compositionally biased region" description="Basic and acidic residues" evidence="1">
    <location>
        <begin position="5449"/>
        <end position="5584"/>
    </location>
</feature>
<accession>A2DH99</accession>
<feature type="region of interest" description="Disordered" evidence="1">
    <location>
        <begin position="5796"/>
        <end position="5817"/>
    </location>
</feature>
<feature type="region of interest" description="Disordered" evidence="1">
    <location>
        <begin position="1106"/>
        <end position="1125"/>
    </location>
</feature>
<feature type="region of interest" description="Disordered" evidence="1">
    <location>
        <begin position="4156"/>
        <end position="4217"/>
    </location>
</feature>
<feature type="region of interest" description="Disordered" evidence="1">
    <location>
        <begin position="3165"/>
        <end position="3310"/>
    </location>
</feature>
<feature type="compositionally biased region" description="Polar residues" evidence="1">
    <location>
        <begin position="1816"/>
        <end position="1825"/>
    </location>
</feature>
<feature type="domain" description="Elongation factor 1 beta central acidic region eukaryote" evidence="2">
    <location>
        <begin position="4152"/>
        <end position="4179"/>
    </location>
</feature>
<feature type="compositionally biased region" description="Basic and acidic residues" evidence="1">
    <location>
        <begin position="5606"/>
        <end position="5670"/>
    </location>
</feature>
<evidence type="ECO:0000313" key="3">
    <source>
        <dbReference type="EMBL" id="EAY20172.1"/>
    </source>
</evidence>
<feature type="region of interest" description="Disordered" evidence="1">
    <location>
        <begin position="3417"/>
        <end position="3561"/>
    </location>
</feature>
<feature type="compositionally biased region" description="Basic and acidic residues" evidence="1">
    <location>
        <begin position="4445"/>
        <end position="4477"/>
    </location>
</feature>
<feature type="region of interest" description="Disordered" evidence="1">
    <location>
        <begin position="393"/>
        <end position="548"/>
    </location>
</feature>
<feature type="region of interest" description="Disordered" evidence="1">
    <location>
        <begin position="1161"/>
        <end position="1203"/>
    </location>
</feature>
<feature type="compositionally biased region" description="Basic and acidic residues" evidence="1">
    <location>
        <begin position="2261"/>
        <end position="2275"/>
    </location>
</feature>
<feature type="region of interest" description="Disordered" evidence="1">
    <location>
        <begin position="5253"/>
        <end position="5324"/>
    </location>
</feature>
<feature type="compositionally biased region" description="Basic and acidic residues" evidence="1">
    <location>
        <begin position="1570"/>
        <end position="1591"/>
    </location>
</feature>
<feature type="compositionally biased region" description="Basic and acidic residues" evidence="1">
    <location>
        <begin position="2338"/>
        <end position="2359"/>
    </location>
</feature>
<feature type="region of interest" description="Disordered" evidence="1">
    <location>
        <begin position="3676"/>
        <end position="3786"/>
    </location>
</feature>
<feature type="region of interest" description="Disordered" evidence="1">
    <location>
        <begin position="5721"/>
        <end position="5751"/>
    </location>
</feature>